<gene>
    <name evidence="2" type="ORF">ALOHA_HF4000APKG3D24ctg1g2</name>
</gene>
<feature type="region of interest" description="Disordered" evidence="1">
    <location>
        <begin position="1"/>
        <end position="55"/>
    </location>
</feature>
<dbReference type="EMBL" id="EU016630">
    <property type="protein sequence ID" value="ABZ08488.1"/>
    <property type="molecule type" value="Genomic_DNA"/>
</dbReference>
<sequence length="55" mass="6097">MGLGEQQNPNGLLDIEKHNATSRTQNPRSYDIRTIPSGHGDPRGYYTPEEGINSL</sequence>
<name>B3T7C9_9ARCH</name>
<dbReference type="AlphaFoldDB" id="B3T7C9"/>
<evidence type="ECO:0000256" key="1">
    <source>
        <dbReference type="SAM" id="MobiDB-lite"/>
    </source>
</evidence>
<accession>B3T7C9</accession>
<feature type="compositionally biased region" description="Polar residues" evidence="1">
    <location>
        <begin position="1"/>
        <end position="10"/>
    </location>
</feature>
<organism evidence="2">
    <name type="scientific">uncultured marine crenarchaeote HF4000_APKG3D24</name>
    <dbReference type="NCBI Taxonomy" id="455584"/>
    <lineage>
        <taxon>Archaea</taxon>
        <taxon>Nitrososphaerota</taxon>
        <taxon>Nitrososphaeria</taxon>
        <taxon>Nitrosopumilales</taxon>
        <taxon>environmental samples</taxon>
    </lineage>
</organism>
<evidence type="ECO:0000313" key="2">
    <source>
        <dbReference type="EMBL" id="ABZ08488.1"/>
    </source>
</evidence>
<protein>
    <submittedName>
        <fullName evidence="2">Uncharacterized protein</fullName>
    </submittedName>
</protein>
<reference evidence="2" key="1">
    <citation type="journal article" date="2008" name="ISME J.">
        <title>Genomic patterns of recombination, clonal divergence and environment in marine microbial populations.</title>
        <authorList>
            <person name="Konstantinidis K.T."/>
            <person name="Delong E.F."/>
        </authorList>
    </citation>
    <scope>NUCLEOTIDE SEQUENCE</scope>
</reference>
<proteinExistence type="predicted"/>